<dbReference type="InterPro" id="IPR015421">
    <property type="entry name" value="PyrdxlP-dep_Trfase_major"/>
</dbReference>
<dbReference type="AlphaFoldDB" id="A0A086TCA7"/>
<dbReference type="GO" id="GO:0030170">
    <property type="term" value="F:pyridoxal phosphate binding"/>
    <property type="evidence" value="ECO:0007669"/>
    <property type="project" value="InterPro"/>
</dbReference>
<evidence type="ECO:0000256" key="2">
    <source>
        <dbReference type="ARBA" id="ARBA00022898"/>
    </source>
</evidence>
<gene>
    <name evidence="5" type="ORF">ACRE_021320</name>
</gene>
<dbReference type="SUPFAM" id="SSF53383">
    <property type="entry name" value="PLP-dependent transferases"/>
    <property type="match status" value="1"/>
</dbReference>
<dbReference type="InterPro" id="IPR004838">
    <property type="entry name" value="NHTrfase_class1_PyrdxlP-BS"/>
</dbReference>
<reference evidence="6" key="1">
    <citation type="journal article" date="2014" name="Genome Announc.">
        <title>Genome sequence and annotation of Acremonium chrysogenum, producer of the beta-lactam antibiotic cephalosporin C.</title>
        <authorList>
            <person name="Terfehr D."/>
            <person name="Dahlmann T.A."/>
            <person name="Specht T."/>
            <person name="Zadra I."/>
            <person name="Kuernsteiner H."/>
            <person name="Kueck U."/>
        </authorList>
    </citation>
    <scope>NUCLEOTIDE SEQUENCE [LARGE SCALE GENOMIC DNA]</scope>
    <source>
        <strain evidence="6">ATCC 11550 / CBS 779.69 / DSM 880 / IAM 14645 / JCM 23072 / IMI 49137</strain>
    </source>
</reference>
<evidence type="ECO:0000313" key="6">
    <source>
        <dbReference type="Proteomes" id="UP000029964"/>
    </source>
</evidence>
<dbReference type="OrthoDB" id="7042322at2759"/>
<accession>A0A086TCA7</accession>
<protein>
    <submittedName>
        <fullName evidence="5">1-aminocyclopropane-1-carboxylate synthase-like protein-like protein</fullName>
    </submittedName>
</protein>
<dbReference type="Gene3D" id="3.40.640.10">
    <property type="entry name" value="Type I PLP-dependent aspartate aminotransferase-like (Major domain)"/>
    <property type="match status" value="1"/>
</dbReference>
<dbReference type="GO" id="GO:0006520">
    <property type="term" value="P:amino acid metabolic process"/>
    <property type="evidence" value="ECO:0007669"/>
    <property type="project" value="TreeGrafter"/>
</dbReference>
<feature type="domain" description="Aminotransferase class I/classII large" evidence="4">
    <location>
        <begin position="65"/>
        <end position="422"/>
    </location>
</feature>
<dbReference type="PROSITE" id="PS00105">
    <property type="entry name" value="AA_TRANSFER_CLASS_1"/>
    <property type="match status" value="1"/>
</dbReference>
<dbReference type="PANTHER" id="PTHR43795">
    <property type="entry name" value="BIFUNCTIONAL ASPARTATE AMINOTRANSFERASE AND GLUTAMATE/ASPARTATE-PREPHENATE AMINOTRANSFERASE-RELATED"/>
    <property type="match status" value="1"/>
</dbReference>
<dbReference type="Proteomes" id="UP000029964">
    <property type="component" value="Unassembled WGS sequence"/>
</dbReference>
<dbReference type="HOGENOM" id="CLU_017584_1_2_1"/>
<dbReference type="EMBL" id="JPKY01000013">
    <property type="protein sequence ID" value="KFH46989.1"/>
    <property type="molecule type" value="Genomic_DNA"/>
</dbReference>
<name>A0A086TCA7_HAPC1</name>
<dbReference type="InterPro" id="IPR015422">
    <property type="entry name" value="PyrdxlP-dep_Trfase_small"/>
</dbReference>
<dbReference type="InterPro" id="IPR015424">
    <property type="entry name" value="PyrdxlP-dep_Trfase"/>
</dbReference>
<comment type="caution">
    <text evidence="5">The sequence shown here is derived from an EMBL/GenBank/DDBJ whole genome shotgun (WGS) entry which is preliminary data.</text>
</comment>
<dbReference type="CDD" id="cd00609">
    <property type="entry name" value="AAT_like"/>
    <property type="match status" value="1"/>
</dbReference>
<sequence length="458" mass="51095">MAELVALSSRAEELSKPDPAFILWDVLEDSYHAESNPGGYVSLGIAENTLMHDTLSEHIHKHLALPNEELTYGDGKKRVKASLARFLNRKLEPLLPIQPRMITVTNGCSSAIEHAAWAFGNPGDIFILGKPYYGTFVPDVTLRMGTRLVEVNFEGEDPLGPECVKRYEEAVRSATAKGRKVAGIIIANPHNPLGRCYSPDILMGFLRLCNRYRMHLISDEIYALSTFHNRVDKDVDIRPFHSILKSRYRDFIGEEYVHVIWGISKDFGANGLRLGAVISQGNARLHDALNKVSLYSSTSSLTDHVTANFLDDDEWADGYLAENSRRLESAYVYVTDWAKENDIEYAPGVNAAFFLWVDLGKAYRRSNPTVGEEHLDQVVMDALLRKRVFLASGMQFGAERPGWFRIVFSHRREYLDLGLQRILQALAPSGGDPGESNAEGVDGIIDGRGDPTGSRVVL</sequence>
<feature type="region of interest" description="Disordered" evidence="3">
    <location>
        <begin position="428"/>
        <end position="458"/>
    </location>
</feature>
<organism evidence="5 6">
    <name type="scientific">Hapsidospora chrysogenum (strain ATCC 11550 / CBS 779.69 / DSM 880 / IAM 14645 / JCM 23072 / IMI 49137)</name>
    <name type="common">Acremonium chrysogenum</name>
    <dbReference type="NCBI Taxonomy" id="857340"/>
    <lineage>
        <taxon>Eukaryota</taxon>
        <taxon>Fungi</taxon>
        <taxon>Dikarya</taxon>
        <taxon>Ascomycota</taxon>
        <taxon>Pezizomycotina</taxon>
        <taxon>Sordariomycetes</taxon>
        <taxon>Hypocreomycetidae</taxon>
        <taxon>Hypocreales</taxon>
        <taxon>Bionectriaceae</taxon>
        <taxon>Hapsidospora</taxon>
    </lineage>
</organism>
<evidence type="ECO:0000259" key="4">
    <source>
        <dbReference type="Pfam" id="PF00155"/>
    </source>
</evidence>
<keyword evidence="6" id="KW-1185">Reference proteome</keyword>
<dbReference type="InterPro" id="IPR004839">
    <property type="entry name" value="Aminotransferase_I/II_large"/>
</dbReference>
<dbReference type="InterPro" id="IPR050478">
    <property type="entry name" value="Ethylene_sulfur-biosynth"/>
</dbReference>
<dbReference type="PRINTS" id="PR00753">
    <property type="entry name" value="ACCSYNTHASE"/>
</dbReference>
<dbReference type="PANTHER" id="PTHR43795:SF63">
    <property type="entry name" value="PUTATIVE (AFU_ORTHOLOGUE AFUA_4G00630)-RELATED"/>
    <property type="match status" value="1"/>
</dbReference>
<evidence type="ECO:0000256" key="3">
    <source>
        <dbReference type="SAM" id="MobiDB-lite"/>
    </source>
</evidence>
<evidence type="ECO:0000256" key="1">
    <source>
        <dbReference type="ARBA" id="ARBA00007441"/>
    </source>
</evidence>
<dbReference type="STRING" id="857340.A0A086TCA7"/>
<dbReference type="Pfam" id="PF00155">
    <property type="entry name" value="Aminotran_1_2"/>
    <property type="match status" value="1"/>
</dbReference>
<evidence type="ECO:0000313" key="5">
    <source>
        <dbReference type="EMBL" id="KFH46989.1"/>
    </source>
</evidence>
<keyword evidence="2" id="KW-0663">Pyridoxal phosphate</keyword>
<comment type="similarity">
    <text evidence="1">Belongs to the class-I pyridoxal-phosphate-dependent aminotransferase family.</text>
</comment>
<proteinExistence type="inferred from homology"/>
<dbReference type="GO" id="GO:0008483">
    <property type="term" value="F:transaminase activity"/>
    <property type="evidence" value="ECO:0007669"/>
    <property type="project" value="TreeGrafter"/>
</dbReference>
<dbReference type="Gene3D" id="3.90.1150.10">
    <property type="entry name" value="Aspartate Aminotransferase, domain 1"/>
    <property type="match status" value="1"/>
</dbReference>